<protein>
    <recommendedName>
        <fullName evidence="1">Agenet domain-containing protein</fullName>
    </recommendedName>
</protein>
<name>W9R071_9ROSA</name>
<dbReference type="CDD" id="cd20405">
    <property type="entry name" value="Tudor_Agenet_AtDUF_rpt1_3"/>
    <property type="match status" value="2"/>
</dbReference>
<dbReference type="PANTHER" id="PTHR31917">
    <property type="entry name" value="AGENET DOMAIN-CONTAINING PROTEIN-RELATED"/>
    <property type="match status" value="1"/>
</dbReference>
<keyword evidence="3" id="KW-1185">Reference proteome</keyword>
<dbReference type="InterPro" id="IPR008395">
    <property type="entry name" value="Agenet-like_dom"/>
</dbReference>
<dbReference type="STRING" id="981085.W9R071"/>
<dbReference type="Gene3D" id="2.30.30.140">
    <property type="match status" value="1"/>
</dbReference>
<feature type="domain" description="Agenet" evidence="1">
    <location>
        <begin position="240"/>
        <end position="296"/>
    </location>
</feature>
<evidence type="ECO:0000259" key="1">
    <source>
        <dbReference type="SMART" id="SM00743"/>
    </source>
</evidence>
<dbReference type="SMART" id="SM00743">
    <property type="entry name" value="Agenet"/>
    <property type="match status" value="4"/>
</dbReference>
<dbReference type="OrthoDB" id="2020707at2759"/>
<dbReference type="AlphaFoldDB" id="W9R071"/>
<gene>
    <name evidence="2" type="ORF">L484_018899</name>
</gene>
<sequence>MATNAEPNKPIFRPGSAVEISSDEPGFQGSFYLGTVISLCSSDSYLVEYKTLVTESSRPLREEVGLFQVRPPPPSPSPGARWIFGMGDEVDVYHNDGWWEAVVTADLGNGRFEVFFRSYKEQMEFSKENMRLHRDWIGGGWVPHVEEEHEQVEKSQTEMEINGSKETVQEKFVKGELVEVSSDEDGFEGAWFSATIVEPTGTDKFLVEYQSLRTEDDKDFLTEDIDILHIRPCPAETLVVGFRLLEEVDCLYNDGWWVGVVSKVLGDSRYIVYFKDTKEEMEFHHFQMRLHHEWIDGKWVVASEV</sequence>
<proteinExistence type="predicted"/>
<dbReference type="Pfam" id="PF05641">
    <property type="entry name" value="Agenet"/>
    <property type="match status" value="3"/>
</dbReference>
<evidence type="ECO:0000313" key="2">
    <source>
        <dbReference type="EMBL" id="EXB53015.1"/>
    </source>
</evidence>
<feature type="domain" description="Agenet" evidence="1">
    <location>
        <begin position="10"/>
        <end position="77"/>
    </location>
</feature>
<accession>W9R071</accession>
<dbReference type="EMBL" id="KE344077">
    <property type="protein sequence ID" value="EXB53015.1"/>
    <property type="molecule type" value="Genomic_DNA"/>
</dbReference>
<feature type="domain" description="Agenet" evidence="1">
    <location>
        <begin position="170"/>
        <end position="238"/>
    </location>
</feature>
<dbReference type="Proteomes" id="UP000030645">
    <property type="component" value="Unassembled WGS sequence"/>
</dbReference>
<evidence type="ECO:0000313" key="3">
    <source>
        <dbReference type="Proteomes" id="UP000030645"/>
    </source>
</evidence>
<dbReference type="KEGG" id="mnt:21401856"/>
<dbReference type="eggNOG" id="ENOG502QSXC">
    <property type="taxonomic scope" value="Eukaryota"/>
</dbReference>
<dbReference type="PANTHER" id="PTHR31917:SF147">
    <property type="entry name" value="AGENET DOMAIN-CONTAINING PROTEIN"/>
    <property type="match status" value="1"/>
</dbReference>
<organism evidence="2 3">
    <name type="scientific">Morus notabilis</name>
    <dbReference type="NCBI Taxonomy" id="981085"/>
    <lineage>
        <taxon>Eukaryota</taxon>
        <taxon>Viridiplantae</taxon>
        <taxon>Streptophyta</taxon>
        <taxon>Embryophyta</taxon>
        <taxon>Tracheophyta</taxon>
        <taxon>Spermatophyta</taxon>
        <taxon>Magnoliopsida</taxon>
        <taxon>eudicotyledons</taxon>
        <taxon>Gunneridae</taxon>
        <taxon>Pentapetalae</taxon>
        <taxon>rosids</taxon>
        <taxon>fabids</taxon>
        <taxon>Rosales</taxon>
        <taxon>Moraceae</taxon>
        <taxon>Moreae</taxon>
        <taxon>Morus</taxon>
    </lineage>
</organism>
<reference evidence="3" key="1">
    <citation type="submission" date="2013-01" db="EMBL/GenBank/DDBJ databases">
        <title>Draft Genome Sequence of a Mulberry Tree, Morus notabilis C.K. Schneid.</title>
        <authorList>
            <person name="He N."/>
            <person name="Zhao S."/>
        </authorList>
    </citation>
    <scope>NUCLEOTIDE SEQUENCE</scope>
</reference>
<feature type="domain" description="Agenet" evidence="1">
    <location>
        <begin position="82"/>
        <end position="138"/>
    </location>
</feature>
<dbReference type="InterPro" id="IPR014002">
    <property type="entry name" value="Agenet_dom_plant"/>
</dbReference>
<dbReference type="CDD" id="cd20406">
    <property type="entry name" value="Tudor_Agenet_AtDUF_rpt2_4"/>
    <property type="match status" value="2"/>
</dbReference>